<evidence type="ECO:0000256" key="1">
    <source>
        <dbReference type="SAM" id="Phobius"/>
    </source>
</evidence>
<proteinExistence type="predicted"/>
<dbReference type="Proteomes" id="UP000499080">
    <property type="component" value="Unassembled WGS sequence"/>
</dbReference>
<accession>A0A4Y2KTW1</accession>
<organism evidence="2 3">
    <name type="scientific">Araneus ventricosus</name>
    <name type="common">Orbweaver spider</name>
    <name type="synonym">Epeira ventricosa</name>
    <dbReference type="NCBI Taxonomy" id="182803"/>
    <lineage>
        <taxon>Eukaryota</taxon>
        <taxon>Metazoa</taxon>
        <taxon>Ecdysozoa</taxon>
        <taxon>Arthropoda</taxon>
        <taxon>Chelicerata</taxon>
        <taxon>Arachnida</taxon>
        <taxon>Araneae</taxon>
        <taxon>Araneomorphae</taxon>
        <taxon>Entelegynae</taxon>
        <taxon>Araneoidea</taxon>
        <taxon>Araneidae</taxon>
        <taxon>Araneus</taxon>
    </lineage>
</organism>
<keyword evidence="3" id="KW-1185">Reference proteome</keyword>
<protein>
    <submittedName>
        <fullName evidence="2">Uncharacterized protein</fullName>
    </submittedName>
</protein>
<keyword evidence="1" id="KW-0472">Membrane</keyword>
<evidence type="ECO:0000313" key="2">
    <source>
        <dbReference type="EMBL" id="GBN05781.1"/>
    </source>
</evidence>
<dbReference type="EMBL" id="BGPR01004998">
    <property type="protein sequence ID" value="GBN05781.1"/>
    <property type="molecule type" value="Genomic_DNA"/>
</dbReference>
<dbReference type="AlphaFoldDB" id="A0A4Y2KTW1"/>
<comment type="caution">
    <text evidence="2">The sequence shown here is derived from an EMBL/GenBank/DDBJ whole genome shotgun (WGS) entry which is preliminary data.</text>
</comment>
<evidence type="ECO:0000313" key="3">
    <source>
        <dbReference type="Proteomes" id="UP000499080"/>
    </source>
</evidence>
<keyword evidence="1" id="KW-0812">Transmembrane</keyword>
<name>A0A4Y2KTW1_ARAVE</name>
<gene>
    <name evidence="2" type="ORF">AVEN_62313_1</name>
</gene>
<keyword evidence="1" id="KW-1133">Transmembrane helix</keyword>
<feature type="transmembrane region" description="Helical" evidence="1">
    <location>
        <begin position="62"/>
        <end position="81"/>
    </location>
</feature>
<sequence length="82" mass="9320">MKSPDLARRHPVYLSRRSLLCTPGAEAESMAITVRPSLVGGTHYHRQRQVPTISCHQTRFRIWQLLTYVLVATPVGLYNMGK</sequence>
<reference evidence="2 3" key="1">
    <citation type="journal article" date="2019" name="Sci. Rep.">
        <title>Orb-weaving spider Araneus ventricosus genome elucidates the spidroin gene catalogue.</title>
        <authorList>
            <person name="Kono N."/>
            <person name="Nakamura H."/>
            <person name="Ohtoshi R."/>
            <person name="Moran D.A.P."/>
            <person name="Shinohara A."/>
            <person name="Yoshida Y."/>
            <person name="Fujiwara M."/>
            <person name="Mori M."/>
            <person name="Tomita M."/>
            <person name="Arakawa K."/>
        </authorList>
    </citation>
    <scope>NUCLEOTIDE SEQUENCE [LARGE SCALE GENOMIC DNA]</scope>
</reference>